<keyword evidence="2" id="KW-1185">Reference proteome</keyword>
<dbReference type="Proteomes" id="UP000499080">
    <property type="component" value="Unassembled WGS sequence"/>
</dbReference>
<dbReference type="OrthoDB" id="6514649at2759"/>
<dbReference type="Gene3D" id="3.30.420.10">
    <property type="entry name" value="Ribonuclease H-like superfamily/Ribonuclease H"/>
    <property type="match status" value="1"/>
</dbReference>
<dbReference type="AlphaFoldDB" id="A0A4Y2D9A4"/>
<reference evidence="1 2" key="1">
    <citation type="journal article" date="2019" name="Sci. Rep.">
        <title>Orb-weaving spider Araneus ventricosus genome elucidates the spidroin gene catalogue.</title>
        <authorList>
            <person name="Kono N."/>
            <person name="Nakamura H."/>
            <person name="Ohtoshi R."/>
            <person name="Moran D.A.P."/>
            <person name="Shinohara A."/>
            <person name="Yoshida Y."/>
            <person name="Fujiwara M."/>
            <person name="Mori M."/>
            <person name="Tomita M."/>
            <person name="Arakawa K."/>
        </authorList>
    </citation>
    <scope>NUCLEOTIDE SEQUENCE [LARGE SCALE GENOMIC DNA]</scope>
</reference>
<evidence type="ECO:0000313" key="1">
    <source>
        <dbReference type="EMBL" id="GBM12666.1"/>
    </source>
</evidence>
<dbReference type="SUPFAM" id="SSF53098">
    <property type="entry name" value="Ribonuclease H-like"/>
    <property type="match status" value="1"/>
</dbReference>
<proteinExistence type="predicted"/>
<evidence type="ECO:0000313" key="2">
    <source>
        <dbReference type="Proteomes" id="UP000499080"/>
    </source>
</evidence>
<protein>
    <recommendedName>
        <fullName evidence="3">RNase H type-1 domain-containing protein</fullName>
    </recommendedName>
</protein>
<dbReference type="EMBL" id="BGPR01000317">
    <property type="protein sequence ID" value="GBM12666.1"/>
    <property type="molecule type" value="Genomic_DNA"/>
</dbReference>
<dbReference type="InterPro" id="IPR036397">
    <property type="entry name" value="RNaseH_sf"/>
</dbReference>
<organism evidence="1 2">
    <name type="scientific">Araneus ventricosus</name>
    <name type="common">Orbweaver spider</name>
    <name type="synonym">Epeira ventricosa</name>
    <dbReference type="NCBI Taxonomy" id="182803"/>
    <lineage>
        <taxon>Eukaryota</taxon>
        <taxon>Metazoa</taxon>
        <taxon>Ecdysozoa</taxon>
        <taxon>Arthropoda</taxon>
        <taxon>Chelicerata</taxon>
        <taxon>Arachnida</taxon>
        <taxon>Araneae</taxon>
        <taxon>Araneomorphae</taxon>
        <taxon>Entelegynae</taxon>
        <taxon>Araneoidea</taxon>
        <taxon>Araneidae</taxon>
        <taxon>Araneus</taxon>
    </lineage>
</organism>
<comment type="caution">
    <text evidence="1">The sequence shown here is derived from an EMBL/GenBank/DDBJ whole genome shotgun (WGS) entry which is preliminary data.</text>
</comment>
<dbReference type="GO" id="GO:0003676">
    <property type="term" value="F:nucleic acid binding"/>
    <property type="evidence" value="ECO:0007669"/>
    <property type="project" value="InterPro"/>
</dbReference>
<dbReference type="InterPro" id="IPR012337">
    <property type="entry name" value="RNaseH-like_sf"/>
</dbReference>
<accession>A0A4Y2D9A4</accession>
<name>A0A4Y2D9A4_ARAVE</name>
<sequence length="108" mass="12263">MSTFRVRKEVIGYPTARSEVEGSRLAPSSFRASQTEPNLFGRRISYCQKDIINIFTDGSKTEHGIGAAFYILNNEIWAYQWSAKLNDNNTIFQTELAALHETVIYAKP</sequence>
<evidence type="ECO:0008006" key="3">
    <source>
        <dbReference type="Google" id="ProtNLM"/>
    </source>
</evidence>
<gene>
    <name evidence="1" type="ORF">AVEN_46152_1</name>
</gene>